<feature type="transmembrane region" description="Helical" evidence="1">
    <location>
        <begin position="7"/>
        <end position="25"/>
    </location>
</feature>
<comment type="caution">
    <text evidence="2">The sequence shown here is derived from an EMBL/GenBank/DDBJ whole genome shotgun (WGS) entry which is preliminary data.</text>
</comment>
<sequence>MKLFKGILIYAIALIFLVWLFFYGIPNDFLIQYPILCALAGVICIASLYLLMAILKSFIGPQPEVDKNTEVKHRKLLCYLFITLSLAVLLISFFGTTISLVSKGSKLKSIEFEENGIFTTGIVVSGKILKSRKGDLSKLTVKYNVDGKEYIEDAQMPASSVEEYAIGQEVPLEYSRRKTSLIQRFKFT</sequence>
<dbReference type="Proteomes" id="UP000295197">
    <property type="component" value="Unassembled WGS sequence"/>
</dbReference>
<gene>
    <name evidence="2" type="ORF">EDC17_1002103</name>
</gene>
<evidence type="ECO:0000313" key="2">
    <source>
        <dbReference type="EMBL" id="TCV20390.1"/>
    </source>
</evidence>
<keyword evidence="3" id="KW-1185">Reference proteome</keyword>
<proteinExistence type="predicted"/>
<keyword evidence="1" id="KW-1133">Transmembrane helix</keyword>
<organism evidence="2 3">
    <name type="scientific">Sphingobacterium alimentarium</name>
    <dbReference type="NCBI Taxonomy" id="797292"/>
    <lineage>
        <taxon>Bacteria</taxon>
        <taxon>Pseudomonadati</taxon>
        <taxon>Bacteroidota</taxon>
        <taxon>Sphingobacteriia</taxon>
        <taxon>Sphingobacteriales</taxon>
        <taxon>Sphingobacteriaceae</taxon>
        <taxon>Sphingobacterium</taxon>
    </lineage>
</organism>
<accession>A0A4R3W2P9</accession>
<protein>
    <recommendedName>
        <fullName evidence="4">DUF3592 domain-containing protein</fullName>
    </recommendedName>
</protein>
<dbReference type="EMBL" id="SMBZ01000002">
    <property type="protein sequence ID" value="TCV20390.1"/>
    <property type="molecule type" value="Genomic_DNA"/>
</dbReference>
<feature type="transmembrane region" description="Helical" evidence="1">
    <location>
        <begin position="76"/>
        <end position="101"/>
    </location>
</feature>
<keyword evidence="1" id="KW-0472">Membrane</keyword>
<dbReference type="RefSeq" id="WP_132776178.1">
    <property type="nucleotide sequence ID" value="NZ_SMBZ01000002.1"/>
</dbReference>
<reference evidence="2 3" key="1">
    <citation type="submission" date="2019-03" db="EMBL/GenBank/DDBJ databases">
        <title>Genomic Encyclopedia of Type Strains, Phase IV (KMG-IV): sequencing the most valuable type-strain genomes for metagenomic binning, comparative biology and taxonomic classification.</title>
        <authorList>
            <person name="Goeker M."/>
        </authorList>
    </citation>
    <scope>NUCLEOTIDE SEQUENCE [LARGE SCALE GENOMIC DNA]</scope>
    <source>
        <strain evidence="2 3">DSM 22362</strain>
    </source>
</reference>
<evidence type="ECO:0000256" key="1">
    <source>
        <dbReference type="SAM" id="Phobius"/>
    </source>
</evidence>
<feature type="transmembrane region" description="Helical" evidence="1">
    <location>
        <begin position="31"/>
        <end position="55"/>
    </location>
</feature>
<evidence type="ECO:0000313" key="3">
    <source>
        <dbReference type="Proteomes" id="UP000295197"/>
    </source>
</evidence>
<keyword evidence="1" id="KW-0812">Transmembrane</keyword>
<evidence type="ECO:0008006" key="4">
    <source>
        <dbReference type="Google" id="ProtNLM"/>
    </source>
</evidence>
<name>A0A4R3W2P9_9SPHI</name>
<dbReference type="AlphaFoldDB" id="A0A4R3W2P9"/>